<reference evidence="3 4" key="1">
    <citation type="submission" date="2018-02" db="EMBL/GenBank/DDBJ databases">
        <title>Draft genome sequences of Elsinoe sp., causing black scab on jojoba.</title>
        <authorList>
            <person name="Stodart B."/>
            <person name="Jeffress S."/>
            <person name="Ash G."/>
            <person name="Arun Chinnappa K."/>
        </authorList>
    </citation>
    <scope>NUCLEOTIDE SEQUENCE [LARGE SCALE GENOMIC DNA]</scope>
    <source>
        <strain evidence="3 4">Hillstone_2</strain>
    </source>
</reference>
<dbReference type="Gene3D" id="1.20.5.340">
    <property type="match status" value="1"/>
</dbReference>
<feature type="compositionally biased region" description="Basic and acidic residues" evidence="2">
    <location>
        <begin position="293"/>
        <end position="349"/>
    </location>
</feature>
<dbReference type="Proteomes" id="UP000308133">
    <property type="component" value="Unassembled WGS sequence"/>
</dbReference>
<keyword evidence="1" id="KW-0175">Coiled coil</keyword>
<feature type="region of interest" description="Disordered" evidence="2">
    <location>
        <begin position="1"/>
        <end position="242"/>
    </location>
</feature>
<dbReference type="AlphaFoldDB" id="A0A4U7B9U2"/>
<feature type="region of interest" description="Disordered" evidence="2">
    <location>
        <begin position="490"/>
        <end position="519"/>
    </location>
</feature>
<dbReference type="EMBL" id="PTQR01000011">
    <property type="protein sequence ID" value="TKX26731.1"/>
    <property type="molecule type" value="Genomic_DNA"/>
</dbReference>
<organism evidence="3 4">
    <name type="scientific">Elsinoe australis</name>
    <dbReference type="NCBI Taxonomy" id="40998"/>
    <lineage>
        <taxon>Eukaryota</taxon>
        <taxon>Fungi</taxon>
        <taxon>Dikarya</taxon>
        <taxon>Ascomycota</taxon>
        <taxon>Pezizomycotina</taxon>
        <taxon>Dothideomycetes</taxon>
        <taxon>Dothideomycetidae</taxon>
        <taxon>Myriangiales</taxon>
        <taxon>Elsinoaceae</taxon>
        <taxon>Elsinoe</taxon>
    </lineage>
</organism>
<accession>A0A4U7B9U2</accession>
<evidence type="ECO:0000313" key="3">
    <source>
        <dbReference type="EMBL" id="TKX26731.1"/>
    </source>
</evidence>
<gene>
    <name evidence="3" type="ORF">C1H76_0885</name>
</gene>
<feature type="compositionally biased region" description="Pro residues" evidence="2">
    <location>
        <begin position="1"/>
        <end position="14"/>
    </location>
</feature>
<sequence length="669" mass="75811">MDSSPPLPAQPSPPRANHDHNQDEIQSDYSLDLAALPSASSSVPPSPPAMRKVDEVRSEDIDGPSDFTLHMEEWMRGTRRGKSTMGRGGTGRTGRGTLGFGTVKKGTVRGMFAPGTEIREEEEEQGEGKDEEEEEAERRRMEDTPVPEEGMGDEREGSATPRVGGSREVFDDGQAGQAWEKGRRFLQPTVEDYHSELSPGRPLSAPPGPAMGMARSPLANMERSEVEGPPVPKHRAGNDEELERLRMEVAELRVLREKGELRAQHFEEQLKGANEAREGLQEQLDLSTEALKEANKGRSKENDETLQIETKEELEKEMEKSRREAEESRRELAKMKAQSEELRTQLEEMRESEDAELHDLRWRVKSLVEGEKRLTAELEEVKSSLKVALDEVVKLRSELDGERQIKSDLQTRLETALVPQTSPGRASREAEVQKLRADVLFANNEAADLRKQLAQQILVQDENATKAELESAKQEIIDLRDELHLLQDLSRLDEDEQPQKHARSETTASSGEEELRTQLESAVQRAAHFESLVQEYGVQMKALRDAFTAGSNEREALRKEIESVKASNAGDVDSQLRESERKRLALHSTLDEMRSELDGLRKANEEMDQRVSESLKKRESAWRAKEQEWLKERKTMVKALMRQWGREELGIDKGEKQRYQYKFLSKPVS</sequence>
<feature type="coiled-coil region" evidence="1">
    <location>
        <begin position="432"/>
        <end position="489"/>
    </location>
</feature>
<feature type="compositionally biased region" description="Acidic residues" evidence="2">
    <location>
        <begin position="119"/>
        <end position="135"/>
    </location>
</feature>
<evidence type="ECO:0000313" key="4">
    <source>
        <dbReference type="Proteomes" id="UP000308133"/>
    </source>
</evidence>
<evidence type="ECO:0000256" key="2">
    <source>
        <dbReference type="SAM" id="MobiDB-lite"/>
    </source>
</evidence>
<proteinExistence type="predicted"/>
<feature type="compositionally biased region" description="Gly residues" evidence="2">
    <location>
        <begin position="86"/>
        <end position="99"/>
    </location>
</feature>
<protein>
    <submittedName>
        <fullName evidence="3">Uncharacterized protein</fullName>
    </submittedName>
</protein>
<feature type="coiled-coil region" evidence="1">
    <location>
        <begin position="576"/>
        <end position="617"/>
    </location>
</feature>
<feature type="compositionally biased region" description="Low complexity" evidence="2">
    <location>
        <begin position="30"/>
        <end position="43"/>
    </location>
</feature>
<name>A0A4U7B9U2_9PEZI</name>
<feature type="region of interest" description="Disordered" evidence="2">
    <location>
        <begin position="293"/>
        <end position="355"/>
    </location>
</feature>
<evidence type="ECO:0000256" key="1">
    <source>
        <dbReference type="SAM" id="Coils"/>
    </source>
</evidence>
<comment type="caution">
    <text evidence="3">The sequence shown here is derived from an EMBL/GenBank/DDBJ whole genome shotgun (WGS) entry which is preliminary data.</text>
</comment>
<feature type="compositionally biased region" description="Basic and acidic residues" evidence="2">
    <location>
        <begin position="51"/>
        <end position="60"/>
    </location>
</feature>